<dbReference type="EMBL" id="OU015567">
    <property type="protein sequence ID" value="CAG5111761.1"/>
    <property type="molecule type" value="Genomic_DNA"/>
</dbReference>
<evidence type="ECO:0000256" key="3">
    <source>
        <dbReference type="ARBA" id="ARBA00022448"/>
    </source>
</evidence>
<evidence type="ECO:0000256" key="5">
    <source>
        <dbReference type="ARBA" id="ARBA00022989"/>
    </source>
</evidence>
<dbReference type="PROSITE" id="PS01219">
    <property type="entry name" value="AMMONIUM_TRANSP"/>
    <property type="match status" value="1"/>
</dbReference>
<evidence type="ECO:0000259" key="9">
    <source>
        <dbReference type="Pfam" id="PF00909"/>
    </source>
</evidence>
<evidence type="ECO:0000256" key="6">
    <source>
        <dbReference type="ARBA" id="ARBA00023136"/>
    </source>
</evidence>
<proteinExistence type="inferred from homology"/>
<protein>
    <submittedName>
        <fullName evidence="10">Oidioi.mRNA.OKI2018_I69.chr2.g6035.t1.cds</fullName>
    </submittedName>
</protein>
<dbReference type="PANTHER" id="PTHR11730:SF6">
    <property type="entry name" value="AMMONIUM TRANSPORTER"/>
    <property type="match status" value="1"/>
</dbReference>
<dbReference type="Pfam" id="PF00909">
    <property type="entry name" value="Ammonium_transp"/>
    <property type="match status" value="1"/>
</dbReference>
<sequence length="486" mass="54061">MSEEQDRINLANEISKHENDMNDYFLLIMAWFVLLMQFGFAFLEAGSVRAMNTVNIIWKNILDFFIGALVFWAVGFAFAFGDLPEDHPHASSNRFIGLKFFFDMGNPYEPERSGFAFWIFMFSFAVNAATIVSGSVAERSQIGAYIIYTTFITGFIFPVVAHWSWTETGWLRNPKIENFYRHDYSSNGTFFYDQNQPVQFIDFAGSAVVHCTGGVAGLIGAWFMGPRGGRFGKENEGLFFGHSVPLINLGFLFLFIGFLCFNGGSELAIVGPGNHGTTVAKIFVNTILGGSAGGIVSLAYNYLTLRWKRGYADISLYYLMNGALAGWVAIAAGSNSLTQAYSLLVGSLGALFMIFSKNLLEKFEIDDPLTASPIHLGGGLVGIFLTPIFKHDGLIAFDICPVQELEYIRKYPNGTDFRCDFFEWKVLGWNIAGTLAILVWTIALSGAVFWSLKKLKLLRVPASIEKYGLDKLKHGEDAYPLDSYFG</sequence>
<reference evidence="10 11" key="1">
    <citation type="submission" date="2021-04" db="EMBL/GenBank/DDBJ databases">
        <authorList>
            <person name="Bliznina A."/>
        </authorList>
    </citation>
    <scope>NUCLEOTIDE SEQUENCE [LARGE SCALE GENOMIC DNA]</scope>
</reference>
<gene>
    <name evidence="10" type="ORF">OKIOD_LOCUS14800</name>
</gene>
<feature type="transmembrane region" description="Helical" evidence="8">
    <location>
        <begin position="246"/>
        <end position="270"/>
    </location>
</feature>
<feature type="transmembrane region" description="Helical" evidence="8">
    <location>
        <begin position="340"/>
        <end position="360"/>
    </location>
</feature>
<evidence type="ECO:0000256" key="7">
    <source>
        <dbReference type="ARBA" id="ARBA00023177"/>
    </source>
</evidence>
<evidence type="ECO:0000256" key="2">
    <source>
        <dbReference type="ARBA" id="ARBA00005887"/>
    </source>
</evidence>
<dbReference type="InterPro" id="IPR024041">
    <property type="entry name" value="NH4_transpt_AmtB-like_dom"/>
</dbReference>
<dbReference type="Gene3D" id="1.10.3430.10">
    <property type="entry name" value="Ammonium transporter AmtB like domains"/>
    <property type="match status" value="1"/>
</dbReference>
<feature type="transmembrane region" description="Helical" evidence="8">
    <location>
        <begin position="145"/>
        <end position="165"/>
    </location>
</feature>
<evidence type="ECO:0000256" key="1">
    <source>
        <dbReference type="ARBA" id="ARBA00004141"/>
    </source>
</evidence>
<keyword evidence="6 8" id="KW-0472">Membrane</keyword>
<keyword evidence="11" id="KW-1185">Reference proteome</keyword>
<dbReference type="Proteomes" id="UP001158576">
    <property type="component" value="Chromosome 2"/>
</dbReference>
<comment type="subcellular location">
    <subcellularLocation>
        <location evidence="1">Membrane</location>
        <topology evidence="1">Multi-pass membrane protein</topology>
    </subcellularLocation>
</comment>
<comment type="similarity">
    <text evidence="2">Belongs to the ammonia transporter channel (TC 1.A.11.2) family.</text>
</comment>
<dbReference type="InterPro" id="IPR029020">
    <property type="entry name" value="Ammonium/urea_transptr"/>
</dbReference>
<keyword evidence="5 8" id="KW-1133">Transmembrane helix</keyword>
<keyword evidence="4 8" id="KW-0812">Transmembrane</keyword>
<evidence type="ECO:0000256" key="8">
    <source>
        <dbReference type="SAM" id="Phobius"/>
    </source>
</evidence>
<keyword evidence="3" id="KW-0813">Transport</keyword>
<organism evidence="10 11">
    <name type="scientific">Oikopleura dioica</name>
    <name type="common">Tunicate</name>
    <dbReference type="NCBI Taxonomy" id="34765"/>
    <lineage>
        <taxon>Eukaryota</taxon>
        <taxon>Metazoa</taxon>
        <taxon>Chordata</taxon>
        <taxon>Tunicata</taxon>
        <taxon>Appendicularia</taxon>
        <taxon>Copelata</taxon>
        <taxon>Oikopleuridae</taxon>
        <taxon>Oikopleura</taxon>
    </lineage>
</organism>
<feature type="transmembrane region" description="Helical" evidence="8">
    <location>
        <begin position="315"/>
        <end position="334"/>
    </location>
</feature>
<evidence type="ECO:0000256" key="4">
    <source>
        <dbReference type="ARBA" id="ARBA00022692"/>
    </source>
</evidence>
<feature type="transmembrane region" description="Helical" evidence="8">
    <location>
        <begin position="203"/>
        <end position="225"/>
    </location>
</feature>
<feature type="transmembrane region" description="Helical" evidence="8">
    <location>
        <begin position="24"/>
        <end position="43"/>
    </location>
</feature>
<dbReference type="SUPFAM" id="SSF111352">
    <property type="entry name" value="Ammonium transporter"/>
    <property type="match status" value="1"/>
</dbReference>
<feature type="transmembrane region" description="Helical" evidence="8">
    <location>
        <begin position="115"/>
        <end position="133"/>
    </location>
</feature>
<name>A0ABN7T2C1_OIKDI</name>
<evidence type="ECO:0000313" key="10">
    <source>
        <dbReference type="EMBL" id="CAG5111761.1"/>
    </source>
</evidence>
<accession>A0ABN7T2C1</accession>
<keyword evidence="7" id="KW-0924">Ammonia transport</keyword>
<dbReference type="PANTHER" id="PTHR11730">
    <property type="entry name" value="AMMONIUM TRANSPORTER"/>
    <property type="match status" value="1"/>
</dbReference>
<feature type="transmembrane region" description="Helical" evidence="8">
    <location>
        <begin position="64"/>
        <end position="81"/>
    </location>
</feature>
<evidence type="ECO:0000313" key="11">
    <source>
        <dbReference type="Proteomes" id="UP001158576"/>
    </source>
</evidence>
<feature type="transmembrane region" description="Helical" evidence="8">
    <location>
        <begin position="282"/>
        <end position="303"/>
    </location>
</feature>
<feature type="transmembrane region" description="Helical" evidence="8">
    <location>
        <begin position="431"/>
        <end position="452"/>
    </location>
</feature>
<dbReference type="InterPro" id="IPR018047">
    <property type="entry name" value="Ammonium_transpt_CS"/>
</dbReference>
<feature type="domain" description="Ammonium transporter AmtB-like" evidence="9">
    <location>
        <begin position="25"/>
        <end position="479"/>
    </location>
</feature>
<feature type="transmembrane region" description="Helical" evidence="8">
    <location>
        <begin position="372"/>
        <end position="389"/>
    </location>
</feature>